<dbReference type="Proteomes" id="UP001054821">
    <property type="component" value="Chromosome 8"/>
</dbReference>
<gene>
    <name evidence="1" type="ORF">L3X38_043586</name>
</gene>
<accession>A0AAD4YMD8</accession>
<comment type="caution">
    <text evidence="1">The sequence shown here is derived from an EMBL/GenBank/DDBJ whole genome shotgun (WGS) entry which is preliminary data.</text>
</comment>
<dbReference type="EMBL" id="JAJFAZ020000008">
    <property type="protein sequence ID" value="KAI5314410.1"/>
    <property type="molecule type" value="Genomic_DNA"/>
</dbReference>
<organism evidence="1 2">
    <name type="scientific">Prunus dulcis</name>
    <name type="common">Almond</name>
    <name type="synonym">Amygdalus dulcis</name>
    <dbReference type="NCBI Taxonomy" id="3755"/>
    <lineage>
        <taxon>Eukaryota</taxon>
        <taxon>Viridiplantae</taxon>
        <taxon>Streptophyta</taxon>
        <taxon>Embryophyta</taxon>
        <taxon>Tracheophyta</taxon>
        <taxon>Spermatophyta</taxon>
        <taxon>Magnoliopsida</taxon>
        <taxon>eudicotyledons</taxon>
        <taxon>Gunneridae</taxon>
        <taxon>Pentapetalae</taxon>
        <taxon>rosids</taxon>
        <taxon>fabids</taxon>
        <taxon>Rosales</taxon>
        <taxon>Rosaceae</taxon>
        <taxon>Amygdaloideae</taxon>
        <taxon>Amygdaleae</taxon>
        <taxon>Prunus</taxon>
    </lineage>
</organism>
<evidence type="ECO:0000313" key="2">
    <source>
        <dbReference type="Proteomes" id="UP001054821"/>
    </source>
</evidence>
<evidence type="ECO:0000313" key="1">
    <source>
        <dbReference type="EMBL" id="KAI5314410.1"/>
    </source>
</evidence>
<name>A0AAD4YMD8_PRUDU</name>
<sequence>MSVKENFCIYIYIYIYSSHIDCQTLDLQFKSYRRLTFSRSQNDVVRRCGDRRYGIRKVTNPSSPPSSNPLLSLKLSDGLIWSWQSGGRILPKFC</sequence>
<reference evidence="1 2" key="1">
    <citation type="journal article" date="2022" name="G3 (Bethesda)">
        <title>Whole-genome sequence and methylome profiling of the almond [Prunus dulcis (Mill.) D.A. Webb] cultivar 'Nonpareil'.</title>
        <authorList>
            <person name="D'Amico-Willman K.M."/>
            <person name="Ouma W.Z."/>
            <person name="Meulia T."/>
            <person name="Sideli G.M."/>
            <person name="Gradziel T.M."/>
            <person name="Fresnedo-Ramirez J."/>
        </authorList>
    </citation>
    <scope>NUCLEOTIDE SEQUENCE [LARGE SCALE GENOMIC DNA]</scope>
    <source>
        <strain evidence="1">Clone GOH B32 T37-40</strain>
    </source>
</reference>
<dbReference type="AlphaFoldDB" id="A0AAD4YMD8"/>
<keyword evidence="2" id="KW-1185">Reference proteome</keyword>
<protein>
    <submittedName>
        <fullName evidence="1">Uncharacterized protein</fullName>
    </submittedName>
</protein>
<proteinExistence type="predicted"/>